<dbReference type="Proteomes" id="UP000749293">
    <property type="component" value="Unassembled WGS sequence"/>
</dbReference>
<comment type="caution">
    <text evidence="3">The sequence shown here is derived from an EMBL/GenBank/DDBJ whole genome shotgun (WGS) entry which is preliminary data.</text>
</comment>
<evidence type="ECO:0000313" key="3">
    <source>
        <dbReference type="EMBL" id="KAF4126045.1"/>
    </source>
</evidence>
<feature type="compositionally biased region" description="Basic and acidic residues" evidence="2">
    <location>
        <begin position="571"/>
        <end position="586"/>
    </location>
</feature>
<evidence type="ECO:0000313" key="4">
    <source>
        <dbReference type="Proteomes" id="UP000749293"/>
    </source>
</evidence>
<accession>A0A9P4Z015</accession>
<evidence type="ECO:0000256" key="2">
    <source>
        <dbReference type="SAM" id="MobiDB-lite"/>
    </source>
</evidence>
<dbReference type="EMBL" id="JAANYQ010000002">
    <property type="protein sequence ID" value="KAF4126045.1"/>
    <property type="molecule type" value="Genomic_DNA"/>
</dbReference>
<keyword evidence="4" id="KW-1185">Reference proteome</keyword>
<dbReference type="AlphaFoldDB" id="A0A9P4Z015"/>
<organism evidence="3 4">
    <name type="scientific">Geosmithia morbida</name>
    <dbReference type="NCBI Taxonomy" id="1094350"/>
    <lineage>
        <taxon>Eukaryota</taxon>
        <taxon>Fungi</taxon>
        <taxon>Dikarya</taxon>
        <taxon>Ascomycota</taxon>
        <taxon>Pezizomycotina</taxon>
        <taxon>Sordariomycetes</taxon>
        <taxon>Hypocreomycetidae</taxon>
        <taxon>Hypocreales</taxon>
        <taxon>Bionectriaceae</taxon>
        <taxon>Geosmithia</taxon>
    </lineage>
</organism>
<gene>
    <name evidence="3" type="ORF">GMORB2_1291</name>
</gene>
<sequence>MSVTLSSEVVPFAECLRVLADIVEQHDPDMTVELSGATAHDCTGHLADYTNRMFMSNMRDQFFRLAAHPKVLEPVDLCSSVLKNRSLYENWLQRRLKEPYYVSVNNKMSKRAAPSEFCPQPPVLFKKPREDVVMPSYATLPPDIVARPPPPTPALSPRGLPPAMPSLVYTKVPTAGSDPVCQAKYESFEKPTGDYQIDQVQYSKQREQEQAALNETRMEPLSKESRATCPSVTTAKTAATDSVTGAKPTHSPTAIRTATIVDISKLTPKPVTRSTFDNAFKGAPPGLSQKQTQPHPQLQNKQPDILSLDHLVDIREKGCSPNVAALPIHQISASEAAKEMQRQKEAIEKREKHKKEQQQKEQKQKDAQQERELLNRKQWQVETLEYREEMGKLQMEHDAHIRAKLRWQIQLELYEQHKARINERKREKEDREELGLMTERRLQYKQRCQEHMQRLERHKQQQQKTLVGAQDQDCRKVMSMDDLYNKSAEGPFGQEQGPGTTATITAAATATVEKKEECKNISPTTTTTTTTAGKPTHYCANQSPPFSVDGHHDCEEGKTFRTATNRLATRARRDEEPKIAPRKTRDTLSLTGGASASTDTGAVLPPRTEADEDSDSGIDEGQRQMLQEQHNNSDNDILTKNEGSDDDNESTWSCGKDYDDIDSDEVEWDIML</sequence>
<feature type="region of interest" description="Disordered" evidence="2">
    <location>
        <begin position="272"/>
        <end position="302"/>
    </location>
</feature>
<feature type="compositionally biased region" description="Polar residues" evidence="2">
    <location>
        <begin position="288"/>
        <end position="302"/>
    </location>
</feature>
<feature type="region of interest" description="Disordered" evidence="2">
    <location>
        <begin position="214"/>
        <end position="251"/>
    </location>
</feature>
<feature type="compositionally biased region" description="Polar residues" evidence="2">
    <location>
        <begin position="587"/>
        <end position="600"/>
    </location>
</feature>
<feature type="compositionally biased region" description="Basic and acidic residues" evidence="2">
    <location>
        <begin position="336"/>
        <end position="371"/>
    </location>
</feature>
<evidence type="ECO:0000256" key="1">
    <source>
        <dbReference type="SAM" id="Coils"/>
    </source>
</evidence>
<dbReference type="GeneID" id="55967521"/>
<feature type="region of interest" description="Disordered" evidence="2">
    <location>
        <begin position="335"/>
        <end position="371"/>
    </location>
</feature>
<feature type="compositionally biased region" description="Basic and acidic residues" evidence="2">
    <location>
        <begin position="631"/>
        <end position="643"/>
    </location>
</feature>
<keyword evidence="1" id="KW-0175">Coiled coil</keyword>
<name>A0A9P4Z015_9HYPO</name>
<feature type="compositionally biased region" description="Polar residues" evidence="2">
    <location>
        <begin position="228"/>
        <end position="243"/>
    </location>
</feature>
<feature type="coiled-coil region" evidence="1">
    <location>
        <begin position="411"/>
        <end position="472"/>
    </location>
</feature>
<protein>
    <submittedName>
        <fullName evidence="3">Uncharacterized protein</fullName>
    </submittedName>
</protein>
<reference evidence="3" key="1">
    <citation type="submission" date="2020-03" db="EMBL/GenBank/DDBJ databases">
        <title>Site-based positive gene gene selection in Geosmithia morbida across the United States reveals a broad range of putative effectors and factors for local host and environmental adapation.</title>
        <authorList>
            <person name="Onufrak A."/>
            <person name="Murdoch R.W."/>
            <person name="Gazis R."/>
            <person name="Huff M."/>
            <person name="Staton M."/>
            <person name="Klingeman W."/>
            <person name="Hadziabdic D."/>
        </authorList>
    </citation>
    <scope>NUCLEOTIDE SEQUENCE</scope>
    <source>
        <strain evidence="3">1262</strain>
    </source>
</reference>
<dbReference type="RefSeq" id="XP_035324697.1">
    <property type="nucleotide sequence ID" value="XM_035463273.1"/>
</dbReference>
<feature type="compositionally biased region" description="Basic and acidic residues" evidence="2">
    <location>
        <begin position="216"/>
        <end position="226"/>
    </location>
</feature>
<proteinExistence type="predicted"/>
<feature type="region of interest" description="Disordered" evidence="2">
    <location>
        <begin position="560"/>
        <end position="660"/>
    </location>
</feature>